<dbReference type="PANTHER" id="PTHR41248:SF1">
    <property type="entry name" value="NORD PROTEIN"/>
    <property type="match status" value="1"/>
</dbReference>
<dbReference type="PANTHER" id="PTHR41248">
    <property type="entry name" value="NORD PROTEIN"/>
    <property type="match status" value="1"/>
</dbReference>
<organism evidence="3 4">
    <name type="scientific">Mycolicibacterium lutetiense</name>
    <dbReference type="NCBI Taxonomy" id="1641992"/>
    <lineage>
        <taxon>Bacteria</taxon>
        <taxon>Bacillati</taxon>
        <taxon>Actinomycetota</taxon>
        <taxon>Actinomycetes</taxon>
        <taxon>Mycobacteriales</taxon>
        <taxon>Mycobacteriaceae</taxon>
        <taxon>Mycolicibacterium</taxon>
    </lineage>
</organism>
<dbReference type="SMART" id="SM00327">
    <property type="entry name" value="VWA"/>
    <property type="match status" value="1"/>
</dbReference>
<dbReference type="RefSeq" id="WP_209920903.1">
    <property type="nucleotide sequence ID" value="NZ_JAGIOP010000002.1"/>
</dbReference>
<evidence type="ECO:0000259" key="2">
    <source>
        <dbReference type="PROSITE" id="PS50234"/>
    </source>
</evidence>
<feature type="region of interest" description="Disordered" evidence="1">
    <location>
        <begin position="140"/>
        <end position="186"/>
    </location>
</feature>
<evidence type="ECO:0000313" key="3">
    <source>
        <dbReference type="EMBL" id="MBP2454912.1"/>
    </source>
</evidence>
<feature type="domain" description="VWFA" evidence="2">
    <location>
        <begin position="365"/>
        <end position="554"/>
    </location>
</feature>
<dbReference type="Proteomes" id="UP000694460">
    <property type="component" value="Unassembled WGS sequence"/>
</dbReference>
<evidence type="ECO:0000256" key="1">
    <source>
        <dbReference type="SAM" id="MobiDB-lite"/>
    </source>
</evidence>
<dbReference type="InterPro" id="IPR051928">
    <property type="entry name" value="NorD/CobT"/>
</dbReference>
<dbReference type="InterPro" id="IPR036465">
    <property type="entry name" value="vWFA_dom_sf"/>
</dbReference>
<sequence length="563" mass="59977">MSTGRPEPHDFRFLAGFLAGRPVDVAVARADELAYTDGQVVFVSANADPDRQRREVLVQSALLGAGSLDGHYVKRLRARPLPARRYLALEGHRVLAELGPRISLAAAVGTASAAQSASSEESLQIALGRAKLDAPPDWFGTIKPSKLSRGRGRGRGESGSRATDTDVRMDAEHTSEMDEDDDDDGPAEKSWILKLFEVPIGTQTPAKFLRTLFGGSRSSGSEGAGGELGVGSIRRTSHAGVNARPVPTPIHFTGAEKPGAAIAVGGAMYPEWDVFGDRYRENWCRVIDFPITAAVDVSAVGVTRDPVLRRRLARVGLGPKVLRARADGDDVDNEALIDLFVDLRSGYSPPEHVYTERRKLARNLGVLILVDASGSATDADGDGLAVHDHQRRAAATLGVTLEELGDRVAVYGFRSQGRLAVHLLAIKTFGERFGVAGRARLSQLQPFGYTRLGAGIRGAGEILKTQAGTPNRLLVVLSDGYPYDDGYEGRYAQADAAKALEELRADGVACLCLSIGADADADALDQVFGAASHASAATLAELSPRMDELFLSALQELAAPRGR</sequence>
<reference evidence="3 4" key="1">
    <citation type="submission" date="2021-03" db="EMBL/GenBank/DDBJ databases">
        <title>Sequencing the genomes of 1000 actinobacteria strains.</title>
        <authorList>
            <person name="Klenk H.-P."/>
        </authorList>
    </citation>
    <scope>NUCLEOTIDE SEQUENCE [LARGE SCALE GENOMIC DNA]</scope>
    <source>
        <strain evidence="3 4">DSM 46713</strain>
    </source>
</reference>
<dbReference type="SUPFAM" id="SSF53300">
    <property type="entry name" value="vWA-like"/>
    <property type="match status" value="1"/>
</dbReference>
<keyword evidence="4" id="KW-1185">Reference proteome</keyword>
<dbReference type="Gene3D" id="3.40.50.410">
    <property type="entry name" value="von Willebrand factor, type A domain"/>
    <property type="match status" value="1"/>
</dbReference>
<dbReference type="Pfam" id="PF13519">
    <property type="entry name" value="VWA_2"/>
    <property type="match status" value="1"/>
</dbReference>
<gene>
    <name evidence="3" type="ORF">JOF57_004825</name>
</gene>
<dbReference type="InterPro" id="IPR002035">
    <property type="entry name" value="VWF_A"/>
</dbReference>
<dbReference type="EMBL" id="JAGIOP010000002">
    <property type="protein sequence ID" value="MBP2454912.1"/>
    <property type="molecule type" value="Genomic_DNA"/>
</dbReference>
<dbReference type="PROSITE" id="PS50234">
    <property type="entry name" value="VWFA"/>
    <property type="match status" value="1"/>
</dbReference>
<feature type="compositionally biased region" description="Basic and acidic residues" evidence="1">
    <location>
        <begin position="154"/>
        <end position="176"/>
    </location>
</feature>
<proteinExistence type="predicted"/>
<protein>
    <submittedName>
        <fullName evidence="3">Mg-chelatase subunit ChlD</fullName>
    </submittedName>
</protein>
<evidence type="ECO:0000313" key="4">
    <source>
        <dbReference type="Proteomes" id="UP000694460"/>
    </source>
</evidence>
<accession>A0ABS4ZZH0</accession>
<comment type="caution">
    <text evidence="3">The sequence shown here is derived from an EMBL/GenBank/DDBJ whole genome shotgun (WGS) entry which is preliminary data.</text>
</comment>
<name>A0ABS4ZZH0_9MYCO</name>